<proteinExistence type="inferred from homology"/>
<dbReference type="InterPro" id="IPR036065">
    <property type="entry name" value="BolA-like_sf"/>
</dbReference>
<dbReference type="Gene3D" id="3.30.300.90">
    <property type="entry name" value="BolA-like"/>
    <property type="match status" value="1"/>
</dbReference>
<dbReference type="PANTHER" id="PTHR46230">
    <property type="match status" value="1"/>
</dbReference>
<evidence type="ECO:0000313" key="3">
    <source>
        <dbReference type="Proteomes" id="UP000094379"/>
    </source>
</evidence>
<name>A0A1E3GQB5_9GAMM</name>
<dbReference type="STRING" id="291169.A9E74_02045"/>
<dbReference type="RefSeq" id="WP_069296464.1">
    <property type="nucleotide sequence ID" value="NZ_MCRI01000024.1"/>
</dbReference>
<organism evidence="2 3">
    <name type="scientific">Methylophaga muralis</name>
    <dbReference type="NCBI Taxonomy" id="291169"/>
    <lineage>
        <taxon>Bacteria</taxon>
        <taxon>Pseudomonadati</taxon>
        <taxon>Pseudomonadota</taxon>
        <taxon>Gammaproteobacteria</taxon>
        <taxon>Thiotrichales</taxon>
        <taxon>Piscirickettsiaceae</taxon>
        <taxon>Methylophaga</taxon>
    </lineage>
</organism>
<reference evidence="2 3" key="1">
    <citation type="submission" date="2016-07" db="EMBL/GenBank/DDBJ databases">
        <title>Draft Genome Sequence of Methylophaga muralis Bur 1.</title>
        <authorList>
            <person name="Vasilenko O.V."/>
            <person name="Doronina N.V."/>
            <person name="Shmareva M.N."/>
            <person name="Tarlachkov S.V."/>
            <person name="Mustakhimov I."/>
            <person name="Trotsenko Y.A."/>
        </authorList>
    </citation>
    <scope>NUCLEOTIDE SEQUENCE [LARGE SCALE GENOMIC DNA]</scope>
    <source>
        <strain evidence="2 3">Bur 1</strain>
    </source>
</reference>
<dbReference type="Proteomes" id="UP000094379">
    <property type="component" value="Unassembled WGS sequence"/>
</dbReference>
<dbReference type="EMBL" id="MCRI01000024">
    <property type="protein sequence ID" value="ODN66239.1"/>
    <property type="molecule type" value="Genomic_DNA"/>
</dbReference>
<evidence type="ECO:0000313" key="2">
    <source>
        <dbReference type="EMBL" id="ODN66239.1"/>
    </source>
</evidence>
<gene>
    <name evidence="2" type="ORF">A9E74_02045</name>
</gene>
<dbReference type="SUPFAM" id="SSF82657">
    <property type="entry name" value="BolA-like"/>
    <property type="match status" value="1"/>
</dbReference>
<dbReference type="PATRIC" id="fig|291169.3.peg.2055"/>
<comment type="caution">
    <text evidence="2">The sequence shown here is derived from an EMBL/GenBank/DDBJ whole genome shotgun (WGS) entry which is preliminary data.</text>
</comment>
<protein>
    <submittedName>
        <fullName evidence="2">Transcriptional regulator BolA</fullName>
    </submittedName>
</protein>
<evidence type="ECO:0000256" key="1">
    <source>
        <dbReference type="RuleBase" id="RU003860"/>
    </source>
</evidence>
<dbReference type="AlphaFoldDB" id="A0A1E3GQB5"/>
<sequence length="89" mass="9575">MSSATQQKLEQALQQLHPIQLDVTDDSHLHAGHAGNTGGGHFSVFIVSEVFAGLSPIKRHRLVYQAAAELLPSAIHALSIQAKTPEELN</sequence>
<dbReference type="GO" id="GO:0016226">
    <property type="term" value="P:iron-sulfur cluster assembly"/>
    <property type="evidence" value="ECO:0007669"/>
    <property type="project" value="TreeGrafter"/>
</dbReference>
<dbReference type="PIRSF" id="PIRSF003113">
    <property type="entry name" value="BolA"/>
    <property type="match status" value="1"/>
</dbReference>
<dbReference type="PANTHER" id="PTHR46230:SF7">
    <property type="entry name" value="BOLA-LIKE PROTEIN 1"/>
    <property type="match status" value="1"/>
</dbReference>
<keyword evidence="3" id="KW-1185">Reference proteome</keyword>
<dbReference type="InterPro" id="IPR002634">
    <property type="entry name" value="BolA"/>
</dbReference>
<accession>A0A1E3GQB5</accession>
<dbReference type="Pfam" id="PF01722">
    <property type="entry name" value="BolA"/>
    <property type="match status" value="1"/>
</dbReference>
<comment type="similarity">
    <text evidence="1">Belongs to the BolA/IbaG family.</text>
</comment>